<protein>
    <recommendedName>
        <fullName evidence="4">Secreted protein</fullName>
    </recommendedName>
</protein>
<keyword evidence="1" id="KW-0812">Transmembrane</keyword>
<keyword evidence="3" id="KW-1185">Reference proteome</keyword>
<feature type="transmembrane region" description="Helical" evidence="1">
    <location>
        <begin position="7"/>
        <end position="30"/>
    </location>
</feature>
<comment type="caution">
    <text evidence="2">The sequence shown here is derived from an EMBL/GenBank/DDBJ whole genome shotgun (WGS) entry which is preliminary data.</text>
</comment>
<organism evidence="2 3">
    <name type="scientific">Rhodococcus aetherivorans</name>
    <dbReference type="NCBI Taxonomy" id="191292"/>
    <lineage>
        <taxon>Bacteria</taxon>
        <taxon>Bacillati</taxon>
        <taxon>Actinomycetota</taxon>
        <taxon>Actinomycetes</taxon>
        <taxon>Mycobacteriales</taxon>
        <taxon>Nocardiaceae</taxon>
        <taxon>Rhodococcus</taxon>
    </lineage>
</organism>
<proteinExistence type="predicted"/>
<evidence type="ECO:0000256" key="1">
    <source>
        <dbReference type="SAM" id="Phobius"/>
    </source>
</evidence>
<keyword evidence="1" id="KW-1133">Transmembrane helix</keyword>
<evidence type="ECO:0000313" key="2">
    <source>
        <dbReference type="EMBL" id="GES35983.1"/>
    </source>
</evidence>
<sequence>MKTITTIAEAVGLTAVGVLTAAAIVITVLAPTGRGTLP</sequence>
<name>A0ABQ0YHI8_9NOCA</name>
<gene>
    <name evidence="2" type="ORF">RAJCM14343_1232</name>
</gene>
<evidence type="ECO:0000313" key="3">
    <source>
        <dbReference type="Proteomes" id="UP000325466"/>
    </source>
</evidence>
<evidence type="ECO:0008006" key="4">
    <source>
        <dbReference type="Google" id="ProtNLM"/>
    </source>
</evidence>
<accession>A0ABQ0YHI8</accession>
<reference evidence="2 3" key="1">
    <citation type="journal article" date="2018" name="Biodegradation">
        <title>1,4-Dioxane degradation characteristics of Rhodococcus aetherivorans JCM 14343.</title>
        <authorList>
            <person name="Inoue D."/>
            <person name="Tsunoda T."/>
            <person name="Yamamoto N."/>
            <person name="Ike M."/>
            <person name="Sei K."/>
        </authorList>
    </citation>
    <scope>NUCLEOTIDE SEQUENCE [LARGE SCALE GENOMIC DNA]</scope>
    <source>
        <strain evidence="2 3">JCM 14343</strain>
    </source>
</reference>
<dbReference type="EMBL" id="BLAH01000036">
    <property type="protein sequence ID" value="GES35983.1"/>
    <property type="molecule type" value="Genomic_DNA"/>
</dbReference>
<keyword evidence="1" id="KW-0472">Membrane</keyword>
<dbReference type="Proteomes" id="UP000325466">
    <property type="component" value="Unassembled WGS sequence"/>
</dbReference>